<feature type="transmembrane region" description="Helical" evidence="7">
    <location>
        <begin position="521"/>
        <end position="538"/>
    </location>
</feature>
<dbReference type="InterPro" id="IPR036721">
    <property type="entry name" value="RCK_C_sf"/>
</dbReference>
<dbReference type="eggNOG" id="COG0471">
    <property type="taxonomic scope" value="Bacteria"/>
</dbReference>
<evidence type="ECO:0000256" key="6">
    <source>
        <dbReference type="ARBA" id="ARBA00023136"/>
    </source>
</evidence>
<dbReference type="EMBL" id="AWXZ01000023">
    <property type="protein sequence ID" value="ESR25362.1"/>
    <property type="molecule type" value="Genomic_DNA"/>
</dbReference>
<feature type="transmembrane region" description="Helical" evidence="7">
    <location>
        <begin position="497"/>
        <end position="515"/>
    </location>
</feature>
<dbReference type="InterPro" id="IPR004680">
    <property type="entry name" value="Cit_transptr-like_dom"/>
</dbReference>
<evidence type="ECO:0000256" key="7">
    <source>
        <dbReference type="SAM" id="Phobius"/>
    </source>
</evidence>
<feature type="transmembrane region" description="Helical" evidence="7">
    <location>
        <begin position="559"/>
        <end position="578"/>
    </location>
</feature>
<reference evidence="9 10" key="1">
    <citation type="journal article" date="2014" name="Genome Announc.">
        <title>Draft Genome Sequence of Lutibaculum baratangense Strain AMV1T, Isolated from a Mud Volcano in Andamans, India.</title>
        <authorList>
            <person name="Singh A."/>
            <person name="Sreenivas A."/>
            <person name="Sathyanarayana Reddy G."/>
            <person name="Pinnaka A.K."/>
            <person name="Shivaji S."/>
        </authorList>
    </citation>
    <scope>NUCLEOTIDE SEQUENCE [LARGE SCALE GENOMIC DNA]</scope>
    <source>
        <strain evidence="9 10">AMV1</strain>
    </source>
</reference>
<proteinExistence type="predicted"/>
<dbReference type="InterPro" id="IPR006037">
    <property type="entry name" value="RCK_C"/>
</dbReference>
<comment type="caution">
    <text evidence="9">The sequence shown here is derived from an EMBL/GenBank/DDBJ whole genome shotgun (WGS) entry which is preliminary data.</text>
</comment>
<gene>
    <name evidence="9" type="ORF">N177_1879</name>
</gene>
<feature type="transmembrane region" description="Helical" evidence="7">
    <location>
        <begin position="134"/>
        <end position="154"/>
    </location>
</feature>
<dbReference type="Pfam" id="PF03600">
    <property type="entry name" value="CitMHS"/>
    <property type="match status" value="1"/>
</dbReference>
<evidence type="ECO:0000256" key="3">
    <source>
        <dbReference type="ARBA" id="ARBA00022692"/>
    </source>
</evidence>
<dbReference type="PROSITE" id="PS51202">
    <property type="entry name" value="RCK_C"/>
    <property type="match status" value="1"/>
</dbReference>
<evidence type="ECO:0000313" key="9">
    <source>
        <dbReference type="EMBL" id="ESR25362.1"/>
    </source>
</evidence>
<dbReference type="Proteomes" id="UP000017819">
    <property type="component" value="Unassembled WGS sequence"/>
</dbReference>
<dbReference type="SUPFAM" id="SSF116726">
    <property type="entry name" value="TrkA C-terminal domain-like"/>
    <property type="match status" value="2"/>
</dbReference>
<feature type="transmembrane region" description="Helical" evidence="7">
    <location>
        <begin position="174"/>
        <end position="195"/>
    </location>
</feature>
<feature type="transmembrane region" description="Helical" evidence="7">
    <location>
        <begin position="466"/>
        <end position="490"/>
    </location>
</feature>
<dbReference type="PANTHER" id="PTHR43652">
    <property type="entry name" value="BASIC AMINO ACID ANTIPORTER YFCC-RELATED"/>
    <property type="match status" value="1"/>
</dbReference>
<keyword evidence="3 7" id="KW-0812">Transmembrane</keyword>
<dbReference type="GO" id="GO:0005886">
    <property type="term" value="C:plasma membrane"/>
    <property type="evidence" value="ECO:0007669"/>
    <property type="project" value="TreeGrafter"/>
</dbReference>
<evidence type="ECO:0000256" key="2">
    <source>
        <dbReference type="ARBA" id="ARBA00022448"/>
    </source>
</evidence>
<keyword evidence="6 7" id="KW-0472">Membrane</keyword>
<evidence type="ECO:0000256" key="1">
    <source>
        <dbReference type="ARBA" id="ARBA00004141"/>
    </source>
</evidence>
<dbReference type="AlphaFoldDB" id="V4R028"/>
<organism evidence="9 10">
    <name type="scientific">Lutibaculum baratangense AMV1</name>
    <dbReference type="NCBI Taxonomy" id="631454"/>
    <lineage>
        <taxon>Bacteria</taxon>
        <taxon>Pseudomonadati</taxon>
        <taxon>Pseudomonadota</taxon>
        <taxon>Alphaproteobacteria</taxon>
        <taxon>Hyphomicrobiales</taxon>
        <taxon>Tepidamorphaceae</taxon>
        <taxon>Lutibaculum</taxon>
    </lineage>
</organism>
<evidence type="ECO:0000256" key="5">
    <source>
        <dbReference type="ARBA" id="ARBA00022989"/>
    </source>
</evidence>
<dbReference type="PANTHER" id="PTHR43652:SF2">
    <property type="entry name" value="BASIC AMINO ACID ANTIPORTER YFCC-RELATED"/>
    <property type="match status" value="1"/>
</dbReference>
<name>V4R028_9HYPH</name>
<keyword evidence="10" id="KW-1185">Reference proteome</keyword>
<evidence type="ECO:0000313" key="10">
    <source>
        <dbReference type="Proteomes" id="UP000017819"/>
    </source>
</evidence>
<keyword evidence="5 7" id="KW-1133">Transmembrane helix</keyword>
<protein>
    <submittedName>
        <fullName evidence="9">Putative cation transporter protein</fullName>
    </submittedName>
</protein>
<comment type="subcellular location">
    <subcellularLocation>
        <location evidence="1">Membrane</location>
        <topology evidence="1">Multi-pass membrane protein</topology>
    </subcellularLocation>
</comment>
<evidence type="ECO:0000256" key="4">
    <source>
        <dbReference type="ARBA" id="ARBA00022737"/>
    </source>
</evidence>
<feature type="transmembrane region" description="Helical" evidence="7">
    <location>
        <begin position="436"/>
        <end position="454"/>
    </location>
</feature>
<dbReference type="InterPro" id="IPR051679">
    <property type="entry name" value="DASS-Related_Transporters"/>
</dbReference>
<dbReference type="Pfam" id="PF02080">
    <property type="entry name" value="TrkA_C"/>
    <property type="match status" value="1"/>
</dbReference>
<keyword evidence="4" id="KW-0677">Repeat</keyword>
<sequence>MTFDQVAIVCLMTALLAVFAADRFRIEVVAIAGLAAGVALGLVPMGSAFSGFSSAAVITVAEILVIVQVLVRSHLLDLATDRIVRHVSSERGVVTTVCVMGAGISVLMNNIGALALLLPLSLSLCRSTGVRPGAVLLPLSFATLLGGTCSLIGTPANLLVSASRADTLGEPFSFFALAAIGLPVALVGLPVLVFLGPRLMRGRGLDAAAPAITGPRRFVTEFRVRPNSPLAGRSVAEVEDRLSGFVHAHLRNERHVFGRREEQEVRAGDVLLVETDVATAMEMYRRRAAEVTAGAAGGAGDWVEAVVLPQSTVLGSPARAIAAFEQAGIEVVALSPQTPRIEGRLGDVRFSVGDVLLLHGRPEAIGQALEDTDCLAISPRGVEQPKPQGWITLGVFLLAVALAAFGLVPPEIAFGGAILGLAAGGVIDLRRALPTLNWPVLMMLAAMIPLGAAVERTGAADVVATALMGLIGDAGPAGLHAVVLVAALVITPFINNASTAVALAPVAVALARSAGLPPDPLLMLVAVGVSLDFLTPFGHHNNTLVMGIGDYRFRDYPRLGLPLVAVAAVTAWAASLALA</sequence>
<evidence type="ECO:0000259" key="8">
    <source>
        <dbReference type="PROSITE" id="PS51202"/>
    </source>
</evidence>
<feature type="domain" description="RCK C-terminal" evidence="8">
    <location>
        <begin position="206"/>
        <end position="290"/>
    </location>
</feature>
<dbReference type="PATRIC" id="fig|631454.5.peg.1858"/>
<keyword evidence="2" id="KW-0813">Transport</keyword>
<dbReference type="Gene3D" id="3.30.70.1450">
    <property type="entry name" value="Regulator of K+ conductance, C-terminal domain"/>
    <property type="match status" value="2"/>
</dbReference>
<feature type="transmembrane region" description="Helical" evidence="7">
    <location>
        <begin position="30"/>
        <end position="49"/>
    </location>
</feature>
<feature type="transmembrane region" description="Helical" evidence="7">
    <location>
        <begin position="93"/>
        <end position="122"/>
    </location>
</feature>
<dbReference type="GO" id="GO:0006813">
    <property type="term" value="P:potassium ion transport"/>
    <property type="evidence" value="ECO:0007669"/>
    <property type="project" value="InterPro"/>
</dbReference>
<feature type="transmembrane region" description="Helical" evidence="7">
    <location>
        <begin position="56"/>
        <end position="73"/>
    </location>
</feature>
<dbReference type="RefSeq" id="WP_023432020.1">
    <property type="nucleotide sequence ID" value="NZ_AWXZ01000023.1"/>
</dbReference>
<accession>V4R028</accession>
<dbReference type="STRING" id="631454.N177_1879"/>
<dbReference type="GO" id="GO:0008324">
    <property type="term" value="F:monoatomic cation transmembrane transporter activity"/>
    <property type="evidence" value="ECO:0007669"/>
    <property type="project" value="InterPro"/>
</dbReference>
<dbReference type="OrthoDB" id="9809303at2"/>